<keyword evidence="12" id="KW-0234">DNA repair</keyword>
<dbReference type="GO" id="GO:0005634">
    <property type="term" value="C:nucleus"/>
    <property type="evidence" value="ECO:0007669"/>
    <property type="project" value="UniProtKB-SubCell"/>
</dbReference>
<reference evidence="18" key="1">
    <citation type="submission" date="2013-07" db="EMBL/GenBank/DDBJ databases">
        <authorList>
            <person name="Geib S."/>
        </authorList>
    </citation>
    <scope>NUCLEOTIDE SEQUENCE</scope>
</reference>
<evidence type="ECO:0000256" key="4">
    <source>
        <dbReference type="ARBA" id="ARBA00022490"/>
    </source>
</evidence>
<dbReference type="PANTHER" id="PTHR16047">
    <property type="entry name" value="RFWD3 PROTEIN"/>
    <property type="match status" value="1"/>
</dbReference>
<dbReference type="InterPro" id="IPR001841">
    <property type="entry name" value="Znf_RING"/>
</dbReference>
<accession>W8BWE3</accession>
<evidence type="ECO:0000256" key="5">
    <source>
        <dbReference type="ARBA" id="ARBA00022574"/>
    </source>
</evidence>
<gene>
    <name evidence="18" type="primary">RFWD3</name>
</gene>
<proteinExistence type="evidence at transcript level"/>
<dbReference type="InterPro" id="IPR015943">
    <property type="entry name" value="WD40/YVTN_repeat-like_dom_sf"/>
</dbReference>
<dbReference type="PANTHER" id="PTHR16047:SF7">
    <property type="entry name" value="E3 UBIQUITIN-PROTEIN LIGASE RFWD3"/>
    <property type="match status" value="1"/>
</dbReference>
<dbReference type="GO" id="GO:0004842">
    <property type="term" value="F:ubiquitin-protein transferase activity"/>
    <property type="evidence" value="ECO:0007669"/>
    <property type="project" value="InterPro"/>
</dbReference>
<dbReference type="GeneID" id="101448905"/>
<evidence type="ECO:0000256" key="8">
    <source>
        <dbReference type="ARBA" id="ARBA00022763"/>
    </source>
</evidence>
<keyword evidence="13" id="KW-0539">Nucleus</keyword>
<name>W8BWE3_CERCA</name>
<feature type="coiled-coil region" evidence="15">
    <location>
        <begin position="286"/>
        <end position="337"/>
    </location>
</feature>
<dbReference type="InterPro" id="IPR037381">
    <property type="entry name" value="RFWD3"/>
</dbReference>
<keyword evidence="7" id="KW-0677">Repeat</keyword>
<keyword evidence="11" id="KW-0862">Zinc</keyword>
<comment type="subcellular location">
    <subcellularLocation>
        <location evidence="2">Cytoplasm</location>
    </subcellularLocation>
    <subcellularLocation>
        <location evidence="1">Nucleus</location>
    </subcellularLocation>
</comment>
<keyword evidence="10" id="KW-0833">Ubl conjugation pathway</keyword>
<evidence type="ECO:0000256" key="15">
    <source>
        <dbReference type="SAM" id="Coils"/>
    </source>
</evidence>
<dbReference type="PROSITE" id="PS50089">
    <property type="entry name" value="ZF_RING_2"/>
    <property type="match status" value="1"/>
</dbReference>
<dbReference type="SUPFAM" id="SSF101908">
    <property type="entry name" value="Putative isomerase YbhE"/>
    <property type="match status" value="1"/>
</dbReference>
<dbReference type="OrthoDB" id="5600418at2759"/>
<evidence type="ECO:0000259" key="17">
    <source>
        <dbReference type="PROSITE" id="PS50089"/>
    </source>
</evidence>
<keyword evidence="6" id="KW-0808">Transferase</keyword>
<dbReference type="KEGG" id="ccat:101448905"/>
<evidence type="ECO:0000313" key="18">
    <source>
        <dbReference type="EMBL" id="JAC05646.1"/>
    </source>
</evidence>
<evidence type="ECO:0000256" key="2">
    <source>
        <dbReference type="ARBA" id="ARBA00004496"/>
    </source>
</evidence>
<keyword evidence="5" id="KW-0853">WD repeat</keyword>
<dbReference type="InterPro" id="IPR056527">
    <property type="entry name" value="WD40_RFWD3"/>
</dbReference>
<keyword evidence="8" id="KW-0227">DNA damage</keyword>
<evidence type="ECO:0000256" key="9">
    <source>
        <dbReference type="ARBA" id="ARBA00022771"/>
    </source>
</evidence>
<feature type="compositionally biased region" description="Polar residues" evidence="16">
    <location>
        <begin position="163"/>
        <end position="172"/>
    </location>
</feature>
<dbReference type="Pfam" id="PF13639">
    <property type="entry name" value="zf-RING_2"/>
    <property type="match status" value="1"/>
</dbReference>
<keyword evidence="4" id="KW-0963">Cytoplasm</keyword>
<evidence type="ECO:0000256" key="11">
    <source>
        <dbReference type="ARBA" id="ARBA00022833"/>
    </source>
</evidence>
<feature type="domain" description="RING-type" evidence="17">
    <location>
        <begin position="216"/>
        <end position="265"/>
    </location>
</feature>
<evidence type="ECO:0000256" key="1">
    <source>
        <dbReference type="ARBA" id="ARBA00004123"/>
    </source>
</evidence>
<dbReference type="InterPro" id="IPR013083">
    <property type="entry name" value="Znf_RING/FYVE/PHD"/>
</dbReference>
<feature type="region of interest" description="Disordered" evidence="16">
    <location>
        <begin position="94"/>
        <end position="114"/>
    </location>
</feature>
<dbReference type="GO" id="GO:0036297">
    <property type="term" value="P:interstrand cross-link repair"/>
    <property type="evidence" value="ECO:0007669"/>
    <property type="project" value="InterPro"/>
</dbReference>
<keyword evidence="15" id="KW-0175">Coiled coil</keyword>
<dbReference type="SMART" id="SM00184">
    <property type="entry name" value="RING"/>
    <property type="match status" value="1"/>
</dbReference>
<dbReference type="GO" id="GO:0016567">
    <property type="term" value="P:protein ubiquitination"/>
    <property type="evidence" value="ECO:0007669"/>
    <property type="project" value="InterPro"/>
</dbReference>
<dbReference type="Gene3D" id="2.130.10.10">
    <property type="entry name" value="YVTN repeat-like/Quinoprotein amine dehydrogenase"/>
    <property type="match status" value="1"/>
</dbReference>
<organism evidence="18">
    <name type="scientific">Ceratitis capitata</name>
    <name type="common">Mediterranean fruit fly</name>
    <name type="synonym">Tephritis capitata</name>
    <dbReference type="NCBI Taxonomy" id="7213"/>
    <lineage>
        <taxon>Eukaryota</taxon>
        <taxon>Metazoa</taxon>
        <taxon>Ecdysozoa</taxon>
        <taxon>Arthropoda</taxon>
        <taxon>Hexapoda</taxon>
        <taxon>Insecta</taxon>
        <taxon>Pterygota</taxon>
        <taxon>Neoptera</taxon>
        <taxon>Endopterygota</taxon>
        <taxon>Diptera</taxon>
        <taxon>Brachycera</taxon>
        <taxon>Muscomorpha</taxon>
        <taxon>Tephritoidea</taxon>
        <taxon>Tephritidae</taxon>
        <taxon>Ceratitis</taxon>
        <taxon>Ceratitis</taxon>
    </lineage>
</organism>
<evidence type="ECO:0000256" key="13">
    <source>
        <dbReference type="ARBA" id="ARBA00023242"/>
    </source>
</evidence>
<reference evidence="18" key="2">
    <citation type="journal article" date="2014" name="BMC Genomics">
        <title>A genomic perspective to assessing quality of mass-reared SIT flies used in Mediterranean fruit fly (Ceratitis capitata) eradication in California.</title>
        <authorList>
            <person name="Calla B."/>
            <person name="Hall B."/>
            <person name="Hou S."/>
            <person name="Geib S.M."/>
        </authorList>
    </citation>
    <scope>NUCLEOTIDE SEQUENCE</scope>
</reference>
<comment type="pathway">
    <text evidence="3">Protein modification; protein ubiquitination.</text>
</comment>
<feature type="region of interest" description="Disordered" evidence="16">
    <location>
        <begin position="130"/>
        <end position="211"/>
    </location>
</feature>
<evidence type="ECO:0000256" key="6">
    <source>
        <dbReference type="ARBA" id="ARBA00022679"/>
    </source>
</evidence>
<keyword evidence="9 14" id="KW-0479">Metal-binding</keyword>
<evidence type="ECO:0000256" key="10">
    <source>
        <dbReference type="ARBA" id="ARBA00022786"/>
    </source>
</evidence>
<evidence type="ECO:0000256" key="12">
    <source>
        <dbReference type="ARBA" id="ARBA00023204"/>
    </source>
</evidence>
<dbReference type="Gene3D" id="3.30.40.10">
    <property type="entry name" value="Zinc/RING finger domain, C3HC4 (zinc finger)"/>
    <property type="match status" value="1"/>
</dbReference>
<evidence type="ECO:0000256" key="14">
    <source>
        <dbReference type="PROSITE-ProRule" id="PRU00175"/>
    </source>
</evidence>
<dbReference type="CDD" id="cd16450">
    <property type="entry name" value="mRING-C3HGC3_RFWD3"/>
    <property type="match status" value="1"/>
</dbReference>
<dbReference type="GO" id="GO:0005737">
    <property type="term" value="C:cytoplasm"/>
    <property type="evidence" value="ECO:0007669"/>
    <property type="project" value="UniProtKB-SubCell"/>
</dbReference>
<evidence type="ECO:0000256" key="16">
    <source>
        <dbReference type="SAM" id="MobiDB-lite"/>
    </source>
</evidence>
<sequence length="695" mass="77970">MQSSRSFSELQGDHNYVATLNLRRTRSTSSDDSSIEFNNPSRRRARRTRGRLGDTDHDYIGLRALSEEDGDVDAEAEAHVDHNNENIEEAHVDYDGEGNNANENDADEESVNNTAEEAREILRAELAQGPQLGVERQENAEPTPPDPALAENNDGAASAVFTVPNNQASTVDLVSPSPPKKRKRHSLGTPKSNTPRIKTKSGSGDEGDEEDEGMICPICLDNWEMSGEHRLVSLRCGHLFGDSCIRRWLAESARQSGIKACPQCKAKATNRDIRCLYAKRLRAIDRSEEHRLRDQLEEERRRAQSLQTEVAALKITHKMVTVEMQTLQAENDRLKQMLRDGNNFSYNTGASDAYKLSTAQMHRLYLEHTIELTREPGCRVLIHADQHSSILASQKSAQGLFPGYGVRFIDVPTLRTSTFLHASSKLLRDICLSADQQQLAVASMETRSKLFDLRTRQVVSIFEPCEKTLWACAIDRKERDNILYLGGSNGSTYTYDMRFSENILEEYKAEGDMSTVINVACVYPCNNFPHGGFLVCKLQSLWFYEYTSADSITIPTRLNLEGPFSSMQFDAANETLLVSARCSVRHPQSRYIVGRLEKLDGTTVLNIKVTFHGSKATPVMTRCTQVAVEANTLVAGYIQDIKQLALYDVCREKRIQTMPAQEVLYDMCPVYTSKSTYLAGLSETKCRIYKLTSTT</sequence>
<evidence type="ECO:0000256" key="3">
    <source>
        <dbReference type="ARBA" id="ARBA00004906"/>
    </source>
</evidence>
<feature type="region of interest" description="Disordered" evidence="16">
    <location>
        <begin position="1"/>
        <end position="56"/>
    </location>
</feature>
<dbReference type="GO" id="GO:0008270">
    <property type="term" value="F:zinc ion binding"/>
    <property type="evidence" value="ECO:0007669"/>
    <property type="project" value="UniProtKB-KW"/>
</dbReference>
<feature type="compositionally biased region" description="Basic residues" evidence="16">
    <location>
        <begin position="41"/>
        <end position="50"/>
    </location>
</feature>
<dbReference type="CTD" id="39874"/>
<keyword evidence="9 14" id="KW-0863">Zinc-finger</keyword>
<evidence type="ECO:0000256" key="7">
    <source>
        <dbReference type="ARBA" id="ARBA00022737"/>
    </source>
</evidence>
<dbReference type="AlphaFoldDB" id="W8BWE3"/>
<dbReference type="EMBL" id="GAMC01000910">
    <property type="protein sequence ID" value="JAC05646.1"/>
    <property type="molecule type" value="mRNA"/>
</dbReference>
<dbReference type="Pfam" id="PF23419">
    <property type="entry name" value="WD40_RFWD3"/>
    <property type="match status" value="1"/>
</dbReference>
<dbReference type="SUPFAM" id="SSF57850">
    <property type="entry name" value="RING/U-box"/>
    <property type="match status" value="1"/>
</dbReference>
<protein>
    <submittedName>
        <fullName evidence="18">E3 ubiquitin-protein ligase RFWD3</fullName>
    </submittedName>
</protein>